<evidence type="ECO:0000313" key="2">
    <source>
        <dbReference type="EMBL" id="SKC78047.1"/>
    </source>
</evidence>
<evidence type="ECO:0000256" key="1">
    <source>
        <dbReference type="SAM" id="Phobius"/>
    </source>
</evidence>
<keyword evidence="1" id="KW-0812">Transmembrane</keyword>
<dbReference type="AlphaFoldDB" id="A0A1T5LPX5"/>
<organism evidence="2 3">
    <name type="scientific">Ohtaekwangia koreensis</name>
    <dbReference type="NCBI Taxonomy" id="688867"/>
    <lineage>
        <taxon>Bacteria</taxon>
        <taxon>Pseudomonadati</taxon>
        <taxon>Bacteroidota</taxon>
        <taxon>Cytophagia</taxon>
        <taxon>Cytophagales</taxon>
        <taxon>Fulvivirgaceae</taxon>
        <taxon>Ohtaekwangia</taxon>
    </lineage>
</organism>
<evidence type="ECO:0000313" key="3">
    <source>
        <dbReference type="Proteomes" id="UP000190961"/>
    </source>
</evidence>
<dbReference type="EMBL" id="FUZU01000002">
    <property type="protein sequence ID" value="SKC78047.1"/>
    <property type="molecule type" value="Genomic_DNA"/>
</dbReference>
<dbReference type="Proteomes" id="UP000190961">
    <property type="component" value="Unassembled WGS sequence"/>
</dbReference>
<reference evidence="2 3" key="1">
    <citation type="submission" date="2017-02" db="EMBL/GenBank/DDBJ databases">
        <authorList>
            <person name="Peterson S.W."/>
        </authorList>
    </citation>
    <scope>NUCLEOTIDE SEQUENCE [LARGE SCALE GENOMIC DNA]</scope>
    <source>
        <strain evidence="2 3">DSM 25262</strain>
    </source>
</reference>
<name>A0A1T5LPX5_9BACT</name>
<keyword evidence="1" id="KW-0472">Membrane</keyword>
<protein>
    <submittedName>
        <fullName evidence="2">Uncharacterized protein</fullName>
    </submittedName>
</protein>
<keyword evidence="3" id="KW-1185">Reference proteome</keyword>
<gene>
    <name evidence="2" type="ORF">SAMN05660236_3674</name>
</gene>
<feature type="transmembrane region" description="Helical" evidence="1">
    <location>
        <begin position="6"/>
        <end position="29"/>
    </location>
</feature>
<sequence>MIRLTLAVGFLAVFGIVGYAVVLLLTNYFSNHNKPNNKPNNN</sequence>
<keyword evidence="1" id="KW-1133">Transmembrane helix</keyword>
<proteinExistence type="predicted"/>
<accession>A0A1T5LPX5</accession>